<evidence type="ECO:0000256" key="9">
    <source>
        <dbReference type="ARBA" id="ARBA00023014"/>
    </source>
</evidence>
<feature type="region of interest" description="Disordered" evidence="10">
    <location>
        <begin position="413"/>
        <end position="434"/>
    </location>
</feature>
<keyword evidence="6" id="KW-0288">FMN</keyword>
<keyword evidence="9" id="KW-0411">Iron-sulfur</keyword>
<feature type="domain" description="NADH-ubiquinone oxidoreductase 51kDa subunit iron-sulphur binding" evidence="11">
    <location>
        <begin position="323"/>
        <end position="367"/>
    </location>
</feature>
<evidence type="ECO:0000259" key="11">
    <source>
        <dbReference type="SMART" id="SM00928"/>
    </source>
</evidence>
<evidence type="ECO:0000256" key="2">
    <source>
        <dbReference type="ARBA" id="ARBA00001966"/>
    </source>
</evidence>
<dbReference type="InterPro" id="IPR011538">
    <property type="entry name" value="Nuo51_FMN-bd"/>
</dbReference>
<dbReference type="Proteomes" id="UP001499854">
    <property type="component" value="Unassembled WGS sequence"/>
</dbReference>
<evidence type="ECO:0000256" key="3">
    <source>
        <dbReference type="ARBA" id="ARBA00007523"/>
    </source>
</evidence>
<dbReference type="InterPro" id="IPR037225">
    <property type="entry name" value="Nuo51_FMN-bd_sf"/>
</dbReference>
<protein>
    <submittedName>
        <fullName evidence="12">NADH-ubiquinone oxidoreductase-F iron-sulfur binding region domain-containing protein</fullName>
    </submittedName>
</protein>
<dbReference type="EMBL" id="BAAAQM010000004">
    <property type="protein sequence ID" value="GAA1957130.1"/>
    <property type="molecule type" value="Genomic_DNA"/>
</dbReference>
<dbReference type="RefSeq" id="WP_344655850.1">
    <property type="nucleotide sequence ID" value="NZ_BAAAQM010000004.1"/>
</dbReference>
<dbReference type="Gene3D" id="1.20.1440.230">
    <property type="entry name" value="NADH-ubiquinone oxidoreductase 51kDa subunit, iron-sulphur binding domain"/>
    <property type="match status" value="1"/>
</dbReference>
<evidence type="ECO:0000256" key="7">
    <source>
        <dbReference type="ARBA" id="ARBA00022723"/>
    </source>
</evidence>
<dbReference type="SUPFAM" id="SSF140490">
    <property type="entry name" value="Nqo1C-terminal domain-like"/>
    <property type="match status" value="1"/>
</dbReference>
<dbReference type="SUPFAM" id="SSF142019">
    <property type="entry name" value="Nqo1 FMN-binding domain-like"/>
    <property type="match status" value="1"/>
</dbReference>
<keyword evidence="8" id="KW-0408">Iron</keyword>
<reference evidence="13" key="1">
    <citation type="journal article" date="2019" name="Int. J. Syst. Evol. Microbiol.">
        <title>The Global Catalogue of Microorganisms (GCM) 10K type strain sequencing project: providing services to taxonomists for standard genome sequencing and annotation.</title>
        <authorList>
            <consortium name="The Broad Institute Genomics Platform"/>
            <consortium name="The Broad Institute Genome Sequencing Center for Infectious Disease"/>
            <person name="Wu L."/>
            <person name="Ma J."/>
        </authorList>
    </citation>
    <scope>NUCLEOTIDE SEQUENCE [LARGE SCALE GENOMIC DNA]</scope>
    <source>
        <strain evidence="13">JCM 16013</strain>
    </source>
</reference>
<dbReference type="Pfam" id="PF10589">
    <property type="entry name" value="NADH_4Fe-4S"/>
    <property type="match status" value="1"/>
</dbReference>
<evidence type="ECO:0000256" key="10">
    <source>
        <dbReference type="SAM" id="MobiDB-lite"/>
    </source>
</evidence>
<sequence length="434" mass="44755">MRTTVLPTDVRSLVSGTSPRLLPLEPLDFSAHRALYGSTPRIDGARVIEMADRAGLTGQGGAGFPVHRKMAAVREAAERTGRRAVVVANGSEGEPASAKDKALLWHSPHLVLDGVELAATAVGASRAFVAVEAHSGLRWRLRTASEQRAGSRVPVTIVEVPPRFLSGQETALVSLLNGGPAKPRFQARPVFEDGVDGAPTLLHNVETLAHLALIARHGPAWYRSGATTTLFTVHRGDAAPAVVEASPGLSLERLAGPGVADAQAVLVGGYHGSWLPVASASGSPRATPADGRVGPATPVTAEGLGVPLGAGMIAVLPQDRCGIVETAAILRFLALESAGQCGPCLNGLPRIAAAFGALARPAPRADLVRVRESLSRWAGLVTGRGACRHPDGSARLALSALTTFAAEADAHAHGRCRAPGRPPMLPTGTAEQGA</sequence>
<dbReference type="PANTHER" id="PTHR11780:SF10">
    <property type="entry name" value="NADH DEHYDROGENASE [UBIQUINONE] FLAVOPROTEIN 1, MITOCHONDRIAL"/>
    <property type="match status" value="1"/>
</dbReference>
<dbReference type="Gene3D" id="3.40.50.11540">
    <property type="entry name" value="NADH-ubiquinone oxidoreductase 51kDa subunit"/>
    <property type="match status" value="1"/>
</dbReference>
<proteinExistence type="inferred from homology"/>
<evidence type="ECO:0000256" key="5">
    <source>
        <dbReference type="ARBA" id="ARBA00022630"/>
    </source>
</evidence>
<dbReference type="Pfam" id="PF01512">
    <property type="entry name" value="Complex1_51K"/>
    <property type="match status" value="1"/>
</dbReference>
<dbReference type="InterPro" id="IPR019575">
    <property type="entry name" value="Nuop51_4Fe4S-bd"/>
</dbReference>
<dbReference type="PANTHER" id="PTHR11780">
    <property type="entry name" value="NADH-UBIQUINONE OXIDOREDUCTASE FLAVOPROTEIN 1 NDUFV1"/>
    <property type="match status" value="1"/>
</dbReference>
<dbReference type="InterPro" id="IPR050837">
    <property type="entry name" value="ComplexI_51kDa_subunit"/>
</dbReference>
<evidence type="ECO:0000313" key="12">
    <source>
        <dbReference type="EMBL" id="GAA1957130.1"/>
    </source>
</evidence>
<organism evidence="12 13">
    <name type="scientific">Catenulispora subtropica</name>
    <dbReference type="NCBI Taxonomy" id="450798"/>
    <lineage>
        <taxon>Bacteria</taxon>
        <taxon>Bacillati</taxon>
        <taxon>Actinomycetota</taxon>
        <taxon>Actinomycetes</taxon>
        <taxon>Catenulisporales</taxon>
        <taxon>Catenulisporaceae</taxon>
        <taxon>Catenulispora</taxon>
    </lineage>
</organism>
<evidence type="ECO:0000256" key="1">
    <source>
        <dbReference type="ARBA" id="ARBA00001917"/>
    </source>
</evidence>
<comment type="caution">
    <text evidence="12">The sequence shown here is derived from an EMBL/GenBank/DDBJ whole genome shotgun (WGS) entry which is preliminary data.</text>
</comment>
<name>A0ABP5C3X2_9ACTN</name>
<comment type="cofactor">
    <cofactor evidence="2">
        <name>[4Fe-4S] cluster</name>
        <dbReference type="ChEBI" id="CHEBI:49883"/>
    </cofactor>
</comment>
<evidence type="ECO:0000256" key="4">
    <source>
        <dbReference type="ARBA" id="ARBA00022485"/>
    </source>
</evidence>
<evidence type="ECO:0000256" key="8">
    <source>
        <dbReference type="ARBA" id="ARBA00023004"/>
    </source>
</evidence>
<keyword evidence="7" id="KW-0479">Metal-binding</keyword>
<evidence type="ECO:0000256" key="6">
    <source>
        <dbReference type="ARBA" id="ARBA00022643"/>
    </source>
</evidence>
<keyword evidence="5" id="KW-0285">Flavoprotein</keyword>
<evidence type="ECO:0000313" key="13">
    <source>
        <dbReference type="Proteomes" id="UP001499854"/>
    </source>
</evidence>
<gene>
    <name evidence="12" type="ORF">GCM10009838_11370</name>
</gene>
<comment type="similarity">
    <text evidence="3">Belongs to the complex I 51 kDa subunit family.</text>
</comment>
<dbReference type="InterPro" id="IPR037207">
    <property type="entry name" value="Nuop51_4Fe4S-bd_sf"/>
</dbReference>
<keyword evidence="13" id="KW-1185">Reference proteome</keyword>
<comment type="cofactor">
    <cofactor evidence="1">
        <name>FMN</name>
        <dbReference type="ChEBI" id="CHEBI:58210"/>
    </cofactor>
</comment>
<keyword evidence="4" id="KW-0004">4Fe-4S</keyword>
<accession>A0ABP5C3X2</accession>
<dbReference type="SMART" id="SM00928">
    <property type="entry name" value="NADH_4Fe-4S"/>
    <property type="match status" value="1"/>
</dbReference>